<dbReference type="RefSeq" id="WP_146063062.1">
    <property type="nucleotide sequence ID" value="NZ_FNUV01000001.1"/>
</dbReference>
<reference evidence="1 2" key="1">
    <citation type="submission" date="2016-10" db="EMBL/GenBank/DDBJ databases">
        <authorList>
            <person name="de Groot N.N."/>
        </authorList>
    </citation>
    <scope>NUCLEOTIDE SEQUENCE [LARGE SCALE GENOMIC DNA]</scope>
    <source>
        <strain evidence="1 2">AR32</strain>
    </source>
</reference>
<dbReference type="AlphaFoldDB" id="A0A1H5RYQ7"/>
<gene>
    <name evidence="1" type="ORF">SAMN05216354_0411</name>
</gene>
<protein>
    <recommendedName>
        <fullName evidence="3">CHAT domain-containing protein</fullName>
    </recommendedName>
</protein>
<sequence length="193" mass="22192">MNKRLLILKACGSSDEPHECNGICEQAQLYGIESVCKCVRDNENLESILYSHGLFDYIYLSDHGNSEGFASEDEKVNMSWQKLAMLLCQSKCMNEDSILMLSCCRGGLMEVAYDIFLTCQKICYVLGPRQSLTSADMHICFGIFLYNMEMRRVDPVVACEKIKLATDQRFSCYDREEESISLSNYREMHWGYE</sequence>
<dbReference type="Proteomes" id="UP000236735">
    <property type="component" value="Unassembled WGS sequence"/>
</dbReference>
<evidence type="ECO:0000313" key="1">
    <source>
        <dbReference type="EMBL" id="SEF43350.1"/>
    </source>
</evidence>
<evidence type="ECO:0008006" key="3">
    <source>
        <dbReference type="Google" id="ProtNLM"/>
    </source>
</evidence>
<evidence type="ECO:0000313" key="2">
    <source>
        <dbReference type="Proteomes" id="UP000236735"/>
    </source>
</evidence>
<organism evidence="1 2">
    <name type="scientific">Xylanibacter ruminicola</name>
    <name type="common">Prevotella ruminicola</name>
    <dbReference type="NCBI Taxonomy" id="839"/>
    <lineage>
        <taxon>Bacteria</taxon>
        <taxon>Pseudomonadati</taxon>
        <taxon>Bacteroidota</taxon>
        <taxon>Bacteroidia</taxon>
        <taxon>Bacteroidales</taxon>
        <taxon>Prevotellaceae</taxon>
        <taxon>Xylanibacter</taxon>
    </lineage>
</organism>
<dbReference type="EMBL" id="FNUV01000001">
    <property type="protein sequence ID" value="SEF43350.1"/>
    <property type="molecule type" value="Genomic_DNA"/>
</dbReference>
<proteinExistence type="predicted"/>
<accession>A0A1H5RYQ7</accession>
<name>A0A1H5RYQ7_XYLRU</name>